<evidence type="ECO:0000256" key="5">
    <source>
        <dbReference type="ARBA" id="ARBA00022984"/>
    </source>
</evidence>
<evidence type="ECO:0000256" key="6">
    <source>
        <dbReference type="ARBA" id="ARBA00023316"/>
    </source>
</evidence>
<dbReference type="GO" id="GO:0071972">
    <property type="term" value="F:peptidoglycan L,D-transpeptidase activity"/>
    <property type="evidence" value="ECO:0007669"/>
    <property type="project" value="TreeGrafter"/>
</dbReference>
<keyword evidence="9" id="KW-0732">Signal</keyword>
<feature type="active site" description="Nucleophile" evidence="7">
    <location>
        <position position="421"/>
    </location>
</feature>
<evidence type="ECO:0000256" key="2">
    <source>
        <dbReference type="ARBA" id="ARBA00005992"/>
    </source>
</evidence>
<dbReference type="InterPro" id="IPR038063">
    <property type="entry name" value="Transpep_catalytic_dom"/>
</dbReference>
<dbReference type="GO" id="GO:0071555">
    <property type="term" value="P:cell wall organization"/>
    <property type="evidence" value="ECO:0007669"/>
    <property type="project" value="UniProtKB-UniRule"/>
</dbReference>
<comment type="similarity">
    <text evidence="2">Belongs to the YkuD family.</text>
</comment>
<dbReference type="InterPro" id="IPR050979">
    <property type="entry name" value="LD-transpeptidase"/>
</dbReference>
<keyword evidence="5 7" id="KW-0573">Peptidoglycan synthesis</keyword>
<feature type="domain" description="L,D-TPase catalytic" evidence="10">
    <location>
        <begin position="312"/>
        <end position="445"/>
    </location>
</feature>
<evidence type="ECO:0000256" key="1">
    <source>
        <dbReference type="ARBA" id="ARBA00004752"/>
    </source>
</evidence>
<evidence type="ECO:0000259" key="10">
    <source>
        <dbReference type="PROSITE" id="PS52029"/>
    </source>
</evidence>
<dbReference type="AlphaFoldDB" id="A0A376AEV1"/>
<reference evidence="12" key="1">
    <citation type="submission" date="2018-07" db="EMBL/GenBank/DDBJ databases">
        <authorList>
            <person name="Peiro R."/>
            <person name="Begona"/>
            <person name="Cbmso G."/>
            <person name="Lopez M."/>
            <person name="Gonzalez S."/>
        </authorList>
    </citation>
    <scope>NUCLEOTIDE SEQUENCE [LARGE SCALE GENOMIC DNA]</scope>
</reference>
<dbReference type="InterPro" id="IPR036365">
    <property type="entry name" value="PGBD-like_sf"/>
</dbReference>
<dbReference type="PROSITE" id="PS52029">
    <property type="entry name" value="LD_TPASE"/>
    <property type="match status" value="1"/>
</dbReference>
<dbReference type="CDD" id="cd16913">
    <property type="entry name" value="YkuD_like"/>
    <property type="match status" value="1"/>
</dbReference>
<dbReference type="Proteomes" id="UP000254764">
    <property type="component" value="Unassembled WGS sequence"/>
</dbReference>
<keyword evidence="6 7" id="KW-0961">Cell wall biogenesis/degradation</keyword>
<dbReference type="SUPFAM" id="SSF141523">
    <property type="entry name" value="L,D-transpeptidase catalytic domain-like"/>
    <property type="match status" value="1"/>
</dbReference>
<dbReference type="EMBL" id="UEYP01000002">
    <property type="protein sequence ID" value="SSC66288.1"/>
    <property type="molecule type" value="Genomic_DNA"/>
</dbReference>
<feature type="active site" description="Proton donor/acceptor" evidence="7">
    <location>
        <position position="405"/>
    </location>
</feature>
<feature type="region of interest" description="Disordered" evidence="8">
    <location>
        <begin position="129"/>
        <end position="154"/>
    </location>
</feature>
<dbReference type="PANTHER" id="PTHR30582">
    <property type="entry name" value="L,D-TRANSPEPTIDASE"/>
    <property type="match status" value="1"/>
</dbReference>
<dbReference type="Pfam" id="PF03734">
    <property type="entry name" value="YkuD"/>
    <property type="match status" value="1"/>
</dbReference>
<dbReference type="GO" id="GO:0016740">
    <property type="term" value="F:transferase activity"/>
    <property type="evidence" value="ECO:0007669"/>
    <property type="project" value="UniProtKB-KW"/>
</dbReference>
<evidence type="ECO:0000256" key="4">
    <source>
        <dbReference type="ARBA" id="ARBA00022960"/>
    </source>
</evidence>
<name>A0A376AEV1_9HYPH</name>
<evidence type="ECO:0000256" key="8">
    <source>
        <dbReference type="SAM" id="MobiDB-lite"/>
    </source>
</evidence>
<keyword evidence="12" id="KW-1185">Reference proteome</keyword>
<proteinExistence type="inferred from homology"/>
<evidence type="ECO:0000256" key="3">
    <source>
        <dbReference type="ARBA" id="ARBA00022679"/>
    </source>
</evidence>
<dbReference type="GO" id="GO:0018104">
    <property type="term" value="P:peptidoglycan-protein cross-linking"/>
    <property type="evidence" value="ECO:0007669"/>
    <property type="project" value="TreeGrafter"/>
</dbReference>
<evidence type="ECO:0000256" key="7">
    <source>
        <dbReference type="PROSITE-ProRule" id="PRU01373"/>
    </source>
</evidence>
<dbReference type="GO" id="GO:0008360">
    <property type="term" value="P:regulation of cell shape"/>
    <property type="evidence" value="ECO:0007669"/>
    <property type="project" value="UniProtKB-UniRule"/>
</dbReference>
<evidence type="ECO:0000256" key="9">
    <source>
        <dbReference type="SAM" id="SignalP"/>
    </source>
</evidence>
<evidence type="ECO:0000313" key="12">
    <source>
        <dbReference type="Proteomes" id="UP000254764"/>
    </source>
</evidence>
<organism evidence="11 12">
    <name type="scientific">Ciceribacter selenitireducens ATCC BAA-1503</name>
    <dbReference type="NCBI Taxonomy" id="1336235"/>
    <lineage>
        <taxon>Bacteria</taxon>
        <taxon>Pseudomonadati</taxon>
        <taxon>Pseudomonadota</taxon>
        <taxon>Alphaproteobacteria</taxon>
        <taxon>Hyphomicrobiales</taxon>
        <taxon>Rhizobiaceae</taxon>
        <taxon>Ciceribacter</taxon>
    </lineage>
</organism>
<accession>A0A376AEV1</accession>
<keyword evidence="4 7" id="KW-0133">Cell shape</keyword>
<sequence>MADMIKAGVMVASVAALLAAVAAPALANDPYGYRNSQVLLVSPEGDLLDYMPEEGEVVISRDNMGRRVLIDRFGNLIATEIPAETYFPRQRQARAPDAYDDFGAPQPGWEDDGIVTGAIPGPGVIDRQPLDEPLPGMPSGGPDMAPPAEQPPTRTVTPDIPVKSNLSQLEITALQVFLDREGVSPGVIDGKMGQNVNKALVAWQQITGETIDPNNAEDILERLRLSGGLAITSYTITPGDAAGPYVAAIPEDYAHKAQLPALSFTSTAEMLAEKFHMDEAYLRALNPGVDFTIPGTIIKVVDPGQTKKGEVARIVANKGLKQIFAYGADGSLIAAYPASIGSTDTPSPSGTVTVERIAFDPGYTYNPKINFQQGANDKVLSIPPGPNGPVGTVWMALSKPTYGIHGTPEPSKIGRTQSHGCIRMTNWDATELAKMTKAGVTVEFID</sequence>
<keyword evidence="3" id="KW-0808">Transferase</keyword>
<gene>
    <name evidence="11" type="ORF">RHIZ70_1996</name>
</gene>
<dbReference type="SUPFAM" id="SSF47090">
    <property type="entry name" value="PGBD-like"/>
    <property type="match status" value="1"/>
</dbReference>
<dbReference type="GO" id="GO:0005576">
    <property type="term" value="C:extracellular region"/>
    <property type="evidence" value="ECO:0007669"/>
    <property type="project" value="TreeGrafter"/>
</dbReference>
<feature type="chain" id="PRO_5016853709" description="L,D-TPase catalytic domain-containing protein" evidence="9">
    <location>
        <begin position="28"/>
        <end position="446"/>
    </location>
</feature>
<dbReference type="InterPro" id="IPR005490">
    <property type="entry name" value="LD_TPept_cat_dom"/>
</dbReference>
<dbReference type="STRING" id="1336235.GCA_000518785_00697"/>
<dbReference type="PANTHER" id="PTHR30582:SF30">
    <property type="entry name" value="BLR4375 PROTEIN"/>
    <property type="match status" value="1"/>
</dbReference>
<comment type="pathway">
    <text evidence="1 7">Cell wall biogenesis; peptidoglycan biosynthesis.</text>
</comment>
<feature type="signal peptide" evidence="9">
    <location>
        <begin position="1"/>
        <end position="27"/>
    </location>
</feature>
<evidence type="ECO:0000313" key="11">
    <source>
        <dbReference type="EMBL" id="SSC66288.1"/>
    </source>
</evidence>
<dbReference type="Gene3D" id="2.40.440.10">
    <property type="entry name" value="L,D-transpeptidase catalytic domain-like"/>
    <property type="match status" value="1"/>
</dbReference>
<dbReference type="UniPathway" id="UPA00219"/>
<protein>
    <recommendedName>
        <fullName evidence="10">L,D-TPase catalytic domain-containing protein</fullName>
    </recommendedName>
</protein>